<evidence type="ECO:0000313" key="11">
    <source>
        <dbReference type="Proteomes" id="UP000886741"/>
    </source>
</evidence>
<dbReference type="InterPro" id="IPR029044">
    <property type="entry name" value="Nucleotide-diphossugar_trans"/>
</dbReference>
<dbReference type="EMBL" id="DVJJ01000118">
    <property type="protein sequence ID" value="HIS65311.1"/>
    <property type="molecule type" value="Genomic_DNA"/>
</dbReference>
<proteinExistence type="inferred from homology"/>
<reference evidence="10" key="2">
    <citation type="journal article" date="2021" name="PeerJ">
        <title>Extensive microbial diversity within the chicken gut microbiome revealed by metagenomics and culture.</title>
        <authorList>
            <person name="Gilroy R."/>
            <person name="Ravi A."/>
            <person name="Getino M."/>
            <person name="Pursley I."/>
            <person name="Horton D.L."/>
            <person name="Alikhan N.F."/>
            <person name="Baker D."/>
            <person name="Gharbi K."/>
            <person name="Hall N."/>
            <person name="Watson M."/>
            <person name="Adriaenssens E.M."/>
            <person name="Foster-Nyarko E."/>
            <person name="Jarju S."/>
            <person name="Secka A."/>
            <person name="Antonio M."/>
            <person name="Oren A."/>
            <person name="Chaudhuri R.R."/>
            <person name="La Ragione R."/>
            <person name="Hildebrand F."/>
            <person name="Pallen M.J."/>
        </authorList>
    </citation>
    <scope>NUCLEOTIDE SEQUENCE</scope>
    <source>
        <strain evidence="10">ChiBcec16-1751</strain>
    </source>
</reference>
<keyword evidence="5" id="KW-0012">Acyltransferase</keyword>
<dbReference type="PANTHER" id="PTHR43584:SF3">
    <property type="entry name" value="BIFUNCTIONAL PROTEIN GLMU"/>
    <property type="match status" value="1"/>
</dbReference>
<keyword evidence="3 10" id="KW-0808">Transferase</keyword>
<dbReference type="Proteomes" id="UP000886741">
    <property type="component" value="Unassembled WGS sequence"/>
</dbReference>
<dbReference type="GO" id="GO:0019134">
    <property type="term" value="F:glucosamine-1-phosphate N-acetyltransferase activity"/>
    <property type="evidence" value="ECO:0007669"/>
    <property type="project" value="UniProtKB-EC"/>
</dbReference>
<dbReference type="AlphaFoldDB" id="A0A9D1FBK8"/>
<reference evidence="10" key="1">
    <citation type="submission" date="2020-10" db="EMBL/GenBank/DDBJ databases">
        <authorList>
            <person name="Gilroy R."/>
        </authorList>
    </citation>
    <scope>NUCLEOTIDE SEQUENCE</scope>
    <source>
        <strain evidence="10">ChiBcec16-1751</strain>
    </source>
</reference>
<evidence type="ECO:0000256" key="8">
    <source>
        <dbReference type="ARBA" id="ARBA00049628"/>
    </source>
</evidence>
<dbReference type="CDD" id="cd02540">
    <property type="entry name" value="GT2_GlmU_N_bac"/>
    <property type="match status" value="1"/>
</dbReference>
<comment type="function">
    <text evidence="8">Catalyzes the last two sequential reactions in the de novo biosynthetic pathway for UDP-N-acetylglucosamine (UDP-GlcNAc). The C-terminal domain catalyzes the transfer of acetyl group from acetyl coenzyme A to glucosamine-1-phosphate (GlcN-1-P) to produce N-acetylglucosamine-1-phosphate (GlcNAc-1-P), which is converted into UDP-GlcNAc by the transfer of uridine 5-monophosphate (from uridine 5-triphosphate), a reaction catalyzed by the N-terminal domain.</text>
</comment>
<evidence type="ECO:0000256" key="3">
    <source>
        <dbReference type="ARBA" id="ARBA00022679"/>
    </source>
</evidence>
<evidence type="ECO:0000259" key="9">
    <source>
        <dbReference type="Pfam" id="PF12804"/>
    </source>
</evidence>
<dbReference type="PANTHER" id="PTHR43584">
    <property type="entry name" value="NUCLEOTIDYL TRANSFERASE"/>
    <property type="match status" value="1"/>
</dbReference>
<organism evidence="10 11">
    <name type="scientific">Candidatus Avoscillospira avistercoris</name>
    <dbReference type="NCBI Taxonomy" id="2840707"/>
    <lineage>
        <taxon>Bacteria</taxon>
        <taxon>Bacillati</taxon>
        <taxon>Bacillota</taxon>
        <taxon>Clostridia</taxon>
        <taxon>Eubacteriales</taxon>
        <taxon>Oscillospiraceae</taxon>
        <taxon>Oscillospiraceae incertae sedis</taxon>
        <taxon>Candidatus Avoscillospira</taxon>
    </lineage>
</organism>
<protein>
    <submittedName>
        <fullName evidence="10">NTP transferase domain-containing protein</fullName>
    </submittedName>
</protein>
<keyword evidence="4" id="KW-0548">Nucleotidyltransferase</keyword>
<feature type="domain" description="MobA-like NTP transferase" evidence="9">
    <location>
        <begin position="6"/>
        <end position="132"/>
    </location>
</feature>
<dbReference type="Pfam" id="PF12804">
    <property type="entry name" value="NTP_transf_3"/>
    <property type="match status" value="1"/>
</dbReference>
<comment type="catalytic activity">
    <reaction evidence="7">
        <text>N-acetyl-alpha-D-glucosamine 1-phosphate + UTP + H(+) = UDP-N-acetyl-alpha-D-glucosamine + diphosphate</text>
        <dbReference type="Rhea" id="RHEA:13509"/>
        <dbReference type="ChEBI" id="CHEBI:15378"/>
        <dbReference type="ChEBI" id="CHEBI:33019"/>
        <dbReference type="ChEBI" id="CHEBI:46398"/>
        <dbReference type="ChEBI" id="CHEBI:57705"/>
        <dbReference type="ChEBI" id="CHEBI:57776"/>
        <dbReference type="EC" id="2.7.7.23"/>
    </reaction>
</comment>
<comment type="similarity">
    <text evidence="2">In the N-terminal section; belongs to the N-acetylglucosamine-1-phosphate uridyltransferase family.</text>
</comment>
<comment type="caution">
    <text evidence="10">The sequence shown here is derived from an EMBL/GenBank/DDBJ whole genome shotgun (WGS) entry which is preliminary data.</text>
</comment>
<accession>A0A9D1FBK8</accession>
<comment type="catalytic activity">
    <reaction evidence="6">
        <text>alpha-D-glucosamine 1-phosphate + acetyl-CoA = N-acetyl-alpha-D-glucosamine 1-phosphate + CoA + H(+)</text>
        <dbReference type="Rhea" id="RHEA:13725"/>
        <dbReference type="ChEBI" id="CHEBI:15378"/>
        <dbReference type="ChEBI" id="CHEBI:57287"/>
        <dbReference type="ChEBI" id="CHEBI:57288"/>
        <dbReference type="ChEBI" id="CHEBI:57776"/>
        <dbReference type="ChEBI" id="CHEBI:58516"/>
        <dbReference type="EC" id="2.3.1.157"/>
    </reaction>
</comment>
<evidence type="ECO:0000256" key="1">
    <source>
        <dbReference type="ARBA" id="ARBA00007707"/>
    </source>
</evidence>
<evidence type="ECO:0000256" key="6">
    <source>
        <dbReference type="ARBA" id="ARBA00048247"/>
    </source>
</evidence>
<dbReference type="Gene3D" id="3.90.550.10">
    <property type="entry name" value="Spore Coat Polysaccharide Biosynthesis Protein SpsA, Chain A"/>
    <property type="match status" value="1"/>
</dbReference>
<dbReference type="GO" id="GO:0003977">
    <property type="term" value="F:UDP-N-acetylglucosamine diphosphorylase activity"/>
    <property type="evidence" value="ECO:0007669"/>
    <property type="project" value="UniProtKB-EC"/>
</dbReference>
<dbReference type="InterPro" id="IPR050065">
    <property type="entry name" value="GlmU-like"/>
</dbReference>
<evidence type="ECO:0000313" key="10">
    <source>
        <dbReference type="EMBL" id="HIS65311.1"/>
    </source>
</evidence>
<evidence type="ECO:0000256" key="2">
    <source>
        <dbReference type="ARBA" id="ARBA00007947"/>
    </source>
</evidence>
<evidence type="ECO:0000256" key="5">
    <source>
        <dbReference type="ARBA" id="ARBA00023315"/>
    </source>
</evidence>
<name>A0A9D1FBK8_9FIRM</name>
<evidence type="ECO:0000256" key="7">
    <source>
        <dbReference type="ARBA" id="ARBA00048493"/>
    </source>
</evidence>
<evidence type="ECO:0000256" key="4">
    <source>
        <dbReference type="ARBA" id="ARBA00022695"/>
    </source>
</evidence>
<dbReference type="InterPro" id="IPR025877">
    <property type="entry name" value="MobA-like_NTP_Trfase"/>
</dbReference>
<sequence length="248" mass="27512">MSEIKAVVLAAGKGTRMQSESNHMPKVLREACGKPLLYHVLTQLDFIDQKNTVLVVGYLHELVEQAFPGYPTALQEPQMGTGHAVQCAKELLKDFDGTVLVCYGDMPLVRKEVYESLLREHAASGAQCTLLSGTCEEYLPYGRVLMDADNNFIGVVEDRDCTEEQKKIRDLNVGIYAFDCKALLEALDKLQNNNAQNEYYLTDAPALIQAAGGKVKVYKAVLNEQIIGVNTPEQLAQTEQFLRQQGRA</sequence>
<gene>
    <name evidence="10" type="ORF">IAA83_08080</name>
</gene>
<comment type="similarity">
    <text evidence="1">In the C-terminal section; belongs to the transferase hexapeptide repeat family.</text>
</comment>
<dbReference type="SUPFAM" id="SSF53448">
    <property type="entry name" value="Nucleotide-diphospho-sugar transferases"/>
    <property type="match status" value="1"/>
</dbReference>